<name>A0A3N7HSE1_9BURK</name>
<protein>
    <submittedName>
        <fullName evidence="2">Tripartite tricarboxylate transporter substrate binding protein</fullName>
    </submittedName>
</protein>
<dbReference type="Pfam" id="PF03401">
    <property type="entry name" value="TctC"/>
    <property type="match status" value="1"/>
</dbReference>
<dbReference type="Gene3D" id="3.40.190.10">
    <property type="entry name" value="Periplasmic binding protein-like II"/>
    <property type="match status" value="1"/>
</dbReference>
<proteinExistence type="inferred from homology"/>
<dbReference type="PANTHER" id="PTHR42928:SF5">
    <property type="entry name" value="BLR1237 PROTEIN"/>
    <property type="match status" value="1"/>
</dbReference>
<dbReference type="PANTHER" id="PTHR42928">
    <property type="entry name" value="TRICARBOXYLATE-BINDING PROTEIN"/>
    <property type="match status" value="1"/>
</dbReference>
<dbReference type="Gene3D" id="3.40.190.150">
    <property type="entry name" value="Bordetella uptake gene, domain 1"/>
    <property type="match status" value="1"/>
</dbReference>
<evidence type="ECO:0000313" key="3">
    <source>
        <dbReference type="Proteomes" id="UP000267464"/>
    </source>
</evidence>
<dbReference type="InterPro" id="IPR005064">
    <property type="entry name" value="BUG"/>
</dbReference>
<dbReference type="AlphaFoldDB" id="A0A3N7HSE1"/>
<accession>A0A3N7HSE1</accession>
<keyword evidence="3" id="KW-1185">Reference proteome</keyword>
<dbReference type="Proteomes" id="UP000267464">
    <property type="component" value="Unassembled WGS sequence"/>
</dbReference>
<dbReference type="PIRSF" id="PIRSF017082">
    <property type="entry name" value="YflP"/>
    <property type="match status" value="1"/>
</dbReference>
<sequence>MSSRRALLAAGLVACGGLARAQQRWPSRPVHLVLAYPPGGVSDVVARELAQDLSQRLGEPVLIEHRPGVGGSLAMNHVARAAPDGHTLCFSAITALTLLPQAGSVPFDPRKDIVPVVSIMLTPALVVGTSKVRGATLAEVIAWAGRQGHALRWATTGVGTTGHLILEQVRQASGADIVHVPYKGGGQPLSDALAGHFDVLSSNVGPLQLEYVQAGKLSALAVGAPGRVAVLPKVPTLAEQGYERANRGSVFGVFAPGGTPVELVERINAEFNRSLAASGVKAQLEAVSNVPTGGSAAEFAAQIEQERAVR</sequence>
<dbReference type="EMBL" id="QUSW01000002">
    <property type="protein sequence ID" value="RQP25190.1"/>
    <property type="molecule type" value="Genomic_DNA"/>
</dbReference>
<reference evidence="2 3" key="1">
    <citation type="submission" date="2018-08" db="EMBL/GenBank/DDBJ databases">
        <authorList>
            <person name="Khan S.A."/>
            <person name="Jeon C.O."/>
            <person name="Chun B.H."/>
            <person name="Jeong S.E."/>
        </authorList>
    </citation>
    <scope>NUCLEOTIDE SEQUENCE [LARGE SCALE GENOMIC DNA]</scope>
    <source>
        <strain evidence="2 3">S-16</strain>
    </source>
</reference>
<dbReference type="OrthoDB" id="8678477at2"/>
<comment type="caution">
    <text evidence="2">The sequence shown here is derived from an EMBL/GenBank/DDBJ whole genome shotgun (WGS) entry which is preliminary data.</text>
</comment>
<gene>
    <name evidence="2" type="ORF">DZC73_10135</name>
</gene>
<reference evidence="2 3" key="2">
    <citation type="submission" date="2018-12" db="EMBL/GenBank/DDBJ databases">
        <title>Rhizobacter gummiphilus sp. nov., a rubber-degrading bacterium isolated from the soil of a botanical garden in Japan.</title>
        <authorList>
            <person name="Shunsuke S.S."/>
        </authorList>
    </citation>
    <scope>NUCLEOTIDE SEQUENCE [LARGE SCALE GENOMIC DNA]</scope>
    <source>
        <strain evidence="2 3">S-16</strain>
    </source>
</reference>
<evidence type="ECO:0000256" key="1">
    <source>
        <dbReference type="ARBA" id="ARBA00006987"/>
    </source>
</evidence>
<comment type="similarity">
    <text evidence="1">Belongs to the UPF0065 (bug) family.</text>
</comment>
<dbReference type="CDD" id="cd07012">
    <property type="entry name" value="PBP2_Bug_TTT"/>
    <property type="match status" value="1"/>
</dbReference>
<evidence type="ECO:0000313" key="2">
    <source>
        <dbReference type="EMBL" id="RQP25190.1"/>
    </source>
</evidence>
<dbReference type="InterPro" id="IPR042100">
    <property type="entry name" value="Bug_dom1"/>
</dbReference>
<dbReference type="RefSeq" id="WP_124540098.1">
    <property type="nucleotide sequence ID" value="NZ_QUSW01000002.1"/>
</dbReference>
<organism evidence="2 3">
    <name type="scientific">Piscinibacter terrae</name>
    <dbReference type="NCBI Taxonomy" id="2496871"/>
    <lineage>
        <taxon>Bacteria</taxon>
        <taxon>Pseudomonadati</taxon>
        <taxon>Pseudomonadota</taxon>
        <taxon>Betaproteobacteria</taxon>
        <taxon>Burkholderiales</taxon>
        <taxon>Sphaerotilaceae</taxon>
        <taxon>Piscinibacter</taxon>
    </lineage>
</organism>